<dbReference type="EMBL" id="FSRG01000009">
    <property type="protein sequence ID" value="SIO41205.1"/>
    <property type="molecule type" value="Genomic_DNA"/>
</dbReference>
<proteinExistence type="predicted"/>
<evidence type="ECO:0000313" key="2">
    <source>
        <dbReference type="Proteomes" id="UP000184694"/>
    </source>
</evidence>
<dbReference type="AlphaFoldDB" id="A0A1N6JAB5"/>
<dbReference type="RefSeq" id="WP_074218003.1">
    <property type="nucleotide sequence ID" value="NZ_FSRG01000009.1"/>
</dbReference>
<sequence length="207" mass="22765">MIDKMKDAFLQAAVRAEQYLSSEKELLYGVSLIIAGTCFGCGVGDVQSLVAGSGCSLLVNMVSNEKSYGYEHVAQKLTTDVVERKISEKELLDALELLYSVLMQSGALADNEPNVLKVKGIIEKIFSNNEKNQELVDSVCLQLEKGTIITRSTLREIEIALGVTKESTIYKKIEAYNKLPRRPGQAALIWEYLAKTGIINDLQGMVA</sequence>
<name>A0A1N6JAB5_9BACT</name>
<dbReference type="Proteomes" id="UP000184694">
    <property type="component" value="Unassembled WGS sequence"/>
</dbReference>
<keyword evidence="2" id="KW-1185">Reference proteome</keyword>
<gene>
    <name evidence="1" type="ORF">SAMN02745161_3278</name>
</gene>
<reference evidence="2" key="1">
    <citation type="submission" date="2016-11" db="EMBL/GenBank/DDBJ databases">
        <authorList>
            <person name="Varghese N."/>
            <person name="Submissions S."/>
        </authorList>
    </citation>
    <scope>NUCLEOTIDE SEQUENCE [LARGE SCALE GENOMIC DNA]</scope>
    <source>
        <strain evidence="2">DSM 17456</strain>
    </source>
</reference>
<protein>
    <submittedName>
        <fullName evidence="1">Uncharacterized protein</fullName>
    </submittedName>
</protein>
<evidence type="ECO:0000313" key="1">
    <source>
        <dbReference type="EMBL" id="SIO41205.1"/>
    </source>
</evidence>
<organism evidence="1 2">
    <name type="scientific">Halodesulfovibrio marinisediminis DSM 17456</name>
    <dbReference type="NCBI Taxonomy" id="1121457"/>
    <lineage>
        <taxon>Bacteria</taxon>
        <taxon>Pseudomonadati</taxon>
        <taxon>Thermodesulfobacteriota</taxon>
        <taxon>Desulfovibrionia</taxon>
        <taxon>Desulfovibrionales</taxon>
        <taxon>Desulfovibrionaceae</taxon>
        <taxon>Halodesulfovibrio</taxon>
    </lineage>
</organism>
<accession>A0A1N6JAB5</accession>